<dbReference type="Proteomes" id="UP001501759">
    <property type="component" value="Unassembled WGS sequence"/>
</dbReference>
<keyword evidence="3" id="KW-1185">Reference proteome</keyword>
<dbReference type="EMBL" id="BAABKB010000027">
    <property type="protein sequence ID" value="GAA5024583.1"/>
    <property type="molecule type" value="Genomic_DNA"/>
</dbReference>
<dbReference type="Gene3D" id="2.60.40.3710">
    <property type="match status" value="1"/>
</dbReference>
<evidence type="ECO:0000313" key="3">
    <source>
        <dbReference type="Proteomes" id="UP001501759"/>
    </source>
</evidence>
<evidence type="ECO:0000256" key="1">
    <source>
        <dbReference type="SAM" id="MobiDB-lite"/>
    </source>
</evidence>
<gene>
    <name evidence="2" type="ORF">GCM10023335_58190</name>
</gene>
<dbReference type="Gene3D" id="2.40.440.10">
    <property type="entry name" value="L,D-transpeptidase catalytic domain-like"/>
    <property type="match status" value="1"/>
</dbReference>
<evidence type="ECO:0000313" key="2">
    <source>
        <dbReference type="EMBL" id="GAA5024583.1"/>
    </source>
</evidence>
<reference evidence="3" key="1">
    <citation type="journal article" date="2019" name="Int. J. Syst. Evol. Microbiol.">
        <title>The Global Catalogue of Microorganisms (GCM) 10K type strain sequencing project: providing services to taxonomists for standard genome sequencing and annotation.</title>
        <authorList>
            <consortium name="The Broad Institute Genomics Platform"/>
            <consortium name="The Broad Institute Genome Sequencing Center for Infectious Disease"/>
            <person name="Wu L."/>
            <person name="Ma J."/>
        </authorList>
    </citation>
    <scope>NUCLEOTIDE SEQUENCE [LARGE SCALE GENOMIC DNA]</scope>
    <source>
        <strain evidence="3">JCM 18409</strain>
    </source>
</reference>
<protein>
    <submittedName>
        <fullName evidence="2">Uncharacterized protein</fullName>
    </submittedName>
</protein>
<sequence length="107" mass="11052">MWSRRGVLAAPGAADRAAVERAITATAEPAVEAVGHWFGDTGRGCIGLHDARSAADRSVPGYEFCASSMLGDVVVVRHSGERTVGPANGLSGSDLSWTEWKAGSAPD</sequence>
<proteinExistence type="predicted"/>
<comment type="caution">
    <text evidence="2">The sequence shown here is derived from an EMBL/GenBank/DDBJ whole genome shotgun (WGS) entry which is preliminary data.</text>
</comment>
<organism evidence="2 3">
    <name type="scientific">Streptomyces siamensis</name>
    <dbReference type="NCBI Taxonomy" id="1274986"/>
    <lineage>
        <taxon>Bacteria</taxon>
        <taxon>Bacillati</taxon>
        <taxon>Actinomycetota</taxon>
        <taxon>Actinomycetes</taxon>
        <taxon>Kitasatosporales</taxon>
        <taxon>Streptomycetaceae</taxon>
        <taxon>Streptomyces</taxon>
    </lineage>
</organism>
<dbReference type="RefSeq" id="WP_345655567.1">
    <property type="nucleotide sequence ID" value="NZ_BAABKB010000027.1"/>
</dbReference>
<dbReference type="InterPro" id="IPR038063">
    <property type="entry name" value="Transpep_catalytic_dom"/>
</dbReference>
<name>A0ABP9J963_9ACTN</name>
<accession>A0ABP9J963</accession>
<feature type="region of interest" description="Disordered" evidence="1">
    <location>
        <begin position="82"/>
        <end position="107"/>
    </location>
</feature>